<keyword evidence="8" id="KW-0175">Coiled coil</keyword>
<gene>
    <name evidence="11" type="ORF">DCAR_0623406</name>
</gene>
<feature type="domain" description="Reverse transcriptase/retrotransposon-derived protein RNase H-like" evidence="10">
    <location>
        <begin position="209"/>
        <end position="278"/>
    </location>
</feature>
<dbReference type="GO" id="GO:0004519">
    <property type="term" value="F:endonuclease activity"/>
    <property type="evidence" value="ECO:0007669"/>
    <property type="project" value="UniProtKB-KW"/>
</dbReference>
<sequence length="400" mass="45956">MRVKGVKEGHAVHILIDSGSTHDFLDISLAKKLGCKIEEIPAQSITIADVMPVNIRPYRYPLKQRDIIEQLIQKMLDRGIIQDSSKLNSKTVKNKFPIPVIDELIDELAGSSVFSKLDLRAGYHQLRVQQQDVYKTAFKTHTGHYEFLVMPFGLTNAPASFQNWMNSVKNLTEHWKHLESVFELMKEHCMYDKGSKCIFASNKKNAFKWSEAAQNAFEALKLALVSAPVLAVLDFSKTFVVETDASKGGIGAVLMQNKHPLAYISRSLGPKWQKLSIVYNQSPPLHLPYLPGESSNEALDRTLQRKEEMINRLKYNLERAQHRMKQQADLHRSDRNFKVVNFGHHFVIFEIQPIFLHRVGNYIFQLIIAPSSYLYLSQELNMGKYLDQNLKPMMFRLQLQ</sequence>
<dbReference type="CDD" id="cd00303">
    <property type="entry name" value="retropepsin_like"/>
    <property type="match status" value="1"/>
</dbReference>
<dbReference type="InterPro" id="IPR041577">
    <property type="entry name" value="RT_RNaseH_2"/>
</dbReference>
<feature type="coiled-coil region" evidence="8">
    <location>
        <begin position="296"/>
        <end position="330"/>
    </location>
</feature>
<keyword evidence="4" id="KW-0540">Nuclease</keyword>
<dbReference type="GO" id="GO:0006508">
    <property type="term" value="P:proteolysis"/>
    <property type="evidence" value="ECO:0007669"/>
    <property type="project" value="UniProtKB-KW"/>
</dbReference>
<dbReference type="Gene3D" id="3.10.10.10">
    <property type="entry name" value="HIV Type 1 Reverse Transcriptase, subunit A, domain 1"/>
    <property type="match status" value="1"/>
</dbReference>
<evidence type="ECO:0008006" key="13">
    <source>
        <dbReference type="Google" id="ProtNLM"/>
    </source>
</evidence>
<feature type="domain" description="Reverse transcriptase" evidence="9">
    <location>
        <begin position="82"/>
        <end position="174"/>
    </location>
</feature>
<dbReference type="InterPro" id="IPR043128">
    <property type="entry name" value="Rev_trsase/Diguanyl_cyclase"/>
</dbReference>
<keyword evidence="7" id="KW-0695">RNA-directed DNA polymerase</keyword>
<proteinExistence type="predicted"/>
<evidence type="ECO:0000259" key="9">
    <source>
        <dbReference type="Pfam" id="PF00078"/>
    </source>
</evidence>
<evidence type="ECO:0000256" key="6">
    <source>
        <dbReference type="ARBA" id="ARBA00022801"/>
    </source>
</evidence>
<dbReference type="PANTHER" id="PTHR24559">
    <property type="entry name" value="TRANSPOSON TY3-I GAG-POL POLYPROTEIN"/>
    <property type="match status" value="1"/>
</dbReference>
<evidence type="ECO:0000256" key="3">
    <source>
        <dbReference type="ARBA" id="ARBA00022695"/>
    </source>
</evidence>
<keyword evidence="2" id="KW-0808">Transferase</keyword>
<evidence type="ECO:0000256" key="4">
    <source>
        <dbReference type="ARBA" id="ARBA00022722"/>
    </source>
</evidence>
<evidence type="ECO:0000256" key="8">
    <source>
        <dbReference type="SAM" id="Coils"/>
    </source>
</evidence>
<keyword evidence="6" id="KW-0378">Hydrolase</keyword>
<evidence type="ECO:0000313" key="11">
    <source>
        <dbReference type="EMBL" id="WOH04001.1"/>
    </source>
</evidence>
<dbReference type="GO" id="GO:0008233">
    <property type="term" value="F:peptidase activity"/>
    <property type="evidence" value="ECO:0007669"/>
    <property type="project" value="UniProtKB-KW"/>
</dbReference>
<evidence type="ECO:0000256" key="2">
    <source>
        <dbReference type="ARBA" id="ARBA00022679"/>
    </source>
</evidence>
<dbReference type="Pfam" id="PF17919">
    <property type="entry name" value="RT_RNaseH_2"/>
    <property type="match status" value="1"/>
</dbReference>
<organism evidence="11 12">
    <name type="scientific">Daucus carota subsp. sativus</name>
    <name type="common">Carrot</name>
    <dbReference type="NCBI Taxonomy" id="79200"/>
    <lineage>
        <taxon>Eukaryota</taxon>
        <taxon>Viridiplantae</taxon>
        <taxon>Streptophyta</taxon>
        <taxon>Embryophyta</taxon>
        <taxon>Tracheophyta</taxon>
        <taxon>Spermatophyta</taxon>
        <taxon>Magnoliopsida</taxon>
        <taxon>eudicotyledons</taxon>
        <taxon>Gunneridae</taxon>
        <taxon>Pentapetalae</taxon>
        <taxon>asterids</taxon>
        <taxon>campanulids</taxon>
        <taxon>Apiales</taxon>
        <taxon>Apiaceae</taxon>
        <taxon>Apioideae</taxon>
        <taxon>Scandiceae</taxon>
        <taxon>Daucinae</taxon>
        <taxon>Daucus</taxon>
        <taxon>Daucus sect. Daucus</taxon>
    </lineage>
</organism>
<dbReference type="CDD" id="cd01647">
    <property type="entry name" value="RT_LTR"/>
    <property type="match status" value="1"/>
</dbReference>
<dbReference type="Gene3D" id="3.30.70.270">
    <property type="match status" value="2"/>
</dbReference>
<dbReference type="AlphaFoldDB" id="A0AAF0X957"/>
<accession>A0AAF0X957</accession>
<evidence type="ECO:0000256" key="7">
    <source>
        <dbReference type="ARBA" id="ARBA00022918"/>
    </source>
</evidence>
<protein>
    <recommendedName>
        <fullName evidence="13">Reverse transcriptase/retrotransposon-derived protein RNase H-like domain-containing protein</fullName>
    </recommendedName>
</protein>
<reference evidence="11" key="1">
    <citation type="journal article" date="2016" name="Nat. Genet.">
        <title>A high-quality carrot genome assembly provides new insights into carotenoid accumulation and asterid genome evolution.</title>
        <authorList>
            <person name="Iorizzo M."/>
            <person name="Ellison S."/>
            <person name="Senalik D."/>
            <person name="Zeng P."/>
            <person name="Satapoomin P."/>
            <person name="Huang J."/>
            <person name="Bowman M."/>
            <person name="Iovene M."/>
            <person name="Sanseverino W."/>
            <person name="Cavagnaro P."/>
            <person name="Yildiz M."/>
            <person name="Macko-Podgorni A."/>
            <person name="Moranska E."/>
            <person name="Grzebelus E."/>
            <person name="Grzebelus D."/>
            <person name="Ashrafi H."/>
            <person name="Zheng Z."/>
            <person name="Cheng S."/>
            <person name="Spooner D."/>
            <person name="Van Deynze A."/>
            <person name="Simon P."/>
        </authorList>
    </citation>
    <scope>NUCLEOTIDE SEQUENCE</scope>
    <source>
        <tissue evidence="11">Leaf</tissue>
    </source>
</reference>
<keyword evidence="1" id="KW-0645">Protease</keyword>
<name>A0AAF0X957_DAUCS</name>
<keyword evidence="5" id="KW-0255">Endonuclease</keyword>
<dbReference type="EMBL" id="CP093348">
    <property type="protein sequence ID" value="WOH04001.1"/>
    <property type="molecule type" value="Genomic_DNA"/>
</dbReference>
<reference evidence="11" key="2">
    <citation type="submission" date="2022-03" db="EMBL/GenBank/DDBJ databases">
        <title>Draft title - Genomic analysis of global carrot germplasm unveils the trajectory of domestication and the origin of high carotenoid orange carrot.</title>
        <authorList>
            <person name="Iorizzo M."/>
            <person name="Ellison S."/>
            <person name="Senalik D."/>
            <person name="Macko-Podgorni A."/>
            <person name="Grzebelus D."/>
            <person name="Bostan H."/>
            <person name="Rolling W."/>
            <person name="Curaba J."/>
            <person name="Simon P."/>
        </authorList>
    </citation>
    <scope>NUCLEOTIDE SEQUENCE</scope>
    <source>
        <tissue evidence="11">Leaf</tissue>
    </source>
</reference>
<evidence type="ECO:0000313" key="12">
    <source>
        <dbReference type="Proteomes" id="UP000077755"/>
    </source>
</evidence>
<dbReference type="SUPFAM" id="SSF56672">
    <property type="entry name" value="DNA/RNA polymerases"/>
    <property type="match status" value="1"/>
</dbReference>
<evidence type="ECO:0000259" key="10">
    <source>
        <dbReference type="Pfam" id="PF17919"/>
    </source>
</evidence>
<dbReference type="Pfam" id="PF00078">
    <property type="entry name" value="RVT_1"/>
    <property type="match status" value="1"/>
</dbReference>
<dbReference type="InterPro" id="IPR000477">
    <property type="entry name" value="RT_dom"/>
</dbReference>
<dbReference type="PANTHER" id="PTHR24559:SF450">
    <property type="entry name" value="RNA-DIRECTED DNA POLYMERASE HOMOLOG"/>
    <property type="match status" value="1"/>
</dbReference>
<evidence type="ECO:0000256" key="5">
    <source>
        <dbReference type="ARBA" id="ARBA00022759"/>
    </source>
</evidence>
<keyword evidence="3" id="KW-0548">Nucleotidyltransferase</keyword>
<dbReference type="InterPro" id="IPR043502">
    <property type="entry name" value="DNA/RNA_pol_sf"/>
</dbReference>
<keyword evidence="12" id="KW-1185">Reference proteome</keyword>
<evidence type="ECO:0000256" key="1">
    <source>
        <dbReference type="ARBA" id="ARBA00022670"/>
    </source>
</evidence>
<dbReference type="GO" id="GO:0003964">
    <property type="term" value="F:RNA-directed DNA polymerase activity"/>
    <property type="evidence" value="ECO:0007669"/>
    <property type="project" value="UniProtKB-KW"/>
</dbReference>
<dbReference type="InterPro" id="IPR053134">
    <property type="entry name" value="RNA-dir_DNA_polymerase"/>
</dbReference>
<dbReference type="FunFam" id="3.10.10.10:FF:000007">
    <property type="entry name" value="Retrovirus-related Pol polyprotein from transposon 17.6-like Protein"/>
    <property type="match status" value="1"/>
</dbReference>
<dbReference type="Proteomes" id="UP000077755">
    <property type="component" value="Chromosome 6"/>
</dbReference>